<protein>
    <submittedName>
        <fullName evidence="1">Uncharacterized protein</fullName>
    </submittedName>
</protein>
<comment type="caution">
    <text evidence="1">The sequence shown here is derived from an EMBL/GenBank/DDBJ whole genome shotgun (WGS) entry which is preliminary data.</text>
</comment>
<dbReference type="AlphaFoldDB" id="A0A7C9MB93"/>
<organism evidence="1 2">
    <name type="scientific">Deinococcus arboris</name>
    <dbReference type="NCBI Taxonomy" id="2682977"/>
    <lineage>
        <taxon>Bacteria</taxon>
        <taxon>Thermotogati</taxon>
        <taxon>Deinococcota</taxon>
        <taxon>Deinococci</taxon>
        <taxon>Deinococcales</taxon>
        <taxon>Deinococcaceae</taxon>
        <taxon>Deinococcus</taxon>
    </lineage>
</organism>
<dbReference type="RefSeq" id="WP_157461043.1">
    <property type="nucleotide sequence ID" value="NZ_WQLB01000036.1"/>
</dbReference>
<gene>
    <name evidence="1" type="ORF">GO986_19135</name>
</gene>
<proteinExistence type="predicted"/>
<reference evidence="1 2" key="1">
    <citation type="submission" date="2019-12" db="EMBL/GenBank/DDBJ databases">
        <title>Deinococcus sp. HMF7620 Genome sequencing and assembly.</title>
        <authorList>
            <person name="Kang H."/>
            <person name="Kim H."/>
            <person name="Joh K."/>
        </authorList>
    </citation>
    <scope>NUCLEOTIDE SEQUENCE [LARGE SCALE GENOMIC DNA]</scope>
    <source>
        <strain evidence="1 2">HMF7620</strain>
    </source>
</reference>
<dbReference type="EMBL" id="WQLB01000036">
    <property type="protein sequence ID" value="MVN88859.1"/>
    <property type="molecule type" value="Genomic_DNA"/>
</dbReference>
<sequence length="64" mass="6962">MDESGKSLKAVAFTSRDLIQDGEGNWYHLPTLRALHTAGRLASGSAGYLLLMQHAALNRPRLIA</sequence>
<keyword evidence="2" id="KW-1185">Reference proteome</keyword>
<accession>A0A7C9MB93</accession>
<dbReference type="Proteomes" id="UP000483286">
    <property type="component" value="Unassembled WGS sequence"/>
</dbReference>
<evidence type="ECO:0000313" key="2">
    <source>
        <dbReference type="Proteomes" id="UP000483286"/>
    </source>
</evidence>
<name>A0A7C9MB93_9DEIO</name>
<evidence type="ECO:0000313" key="1">
    <source>
        <dbReference type="EMBL" id="MVN88859.1"/>
    </source>
</evidence>